<evidence type="ECO:0000313" key="9">
    <source>
        <dbReference type="Proteomes" id="UP001165090"/>
    </source>
</evidence>
<dbReference type="InterPro" id="IPR038336">
    <property type="entry name" value="NET_sf"/>
</dbReference>
<dbReference type="PANTHER" id="PTHR45926">
    <property type="entry name" value="OSJNBA0053K19.4 PROTEIN"/>
    <property type="match status" value="1"/>
</dbReference>
<protein>
    <recommendedName>
        <fullName evidence="10">Bromodomain-containing protein</fullName>
    </recommendedName>
</protein>
<gene>
    <name evidence="8" type="ORF">VaNZ11_001960</name>
</gene>
<dbReference type="PROSITE" id="PS50014">
    <property type="entry name" value="BROMODOMAIN_2"/>
    <property type="match status" value="1"/>
</dbReference>
<feature type="compositionally biased region" description="Acidic residues" evidence="5">
    <location>
        <begin position="493"/>
        <end position="503"/>
    </location>
</feature>
<evidence type="ECO:0000256" key="3">
    <source>
        <dbReference type="ARBA" id="ARBA00023163"/>
    </source>
</evidence>
<evidence type="ECO:0000256" key="5">
    <source>
        <dbReference type="SAM" id="MobiDB-lite"/>
    </source>
</evidence>
<dbReference type="PROSITE" id="PS51525">
    <property type="entry name" value="NET"/>
    <property type="match status" value="1"/>
</dbReference>
<name>A0ABQ5RQW3_9CHLO</name>
<dbReference type="Gene3D" id="1.20.920.10">
    <property type="entry name" value="Bromodomain-like"/>
    <property type="match status" value="1"/>
</dbReference>
<evidence type="ECO:0000313" key="8">
    <source>
        <dbReference type="EMBL" id="GLI59915.1"/>
    </source>
</evidence>
<feature type="domain" description="Bromo" evidence="6">
    <location>
        <begin position="238"/>
        <end position="308"/>
    </location>
</feature>
<dbReference type="PRINTS" id="PR00503">
    <property type="entry name" value="BROMODOMAIN"/>
</dbReference>
<keyword evidence="9" id="KW-1185">Reference proteome</keyword>
<evidence type="ECO:0000256" key="4">
    <source>
        <dbReference type="PROSITE-ProRule" id="PRU00035"/>
    </source>
</evidence>
<reference evidence="8 9" key="1">
    <citation type="journal article" date="2023" name="IScience">
        <title>Expanded male sex-determining region conserved during the evolution of homothallism in the green alga Volvox.</title>
        <authorList>
            <person name="Yamamoto K."/>
            <person name="Matsuzaki R."/>
            <person name="Mahakham W."/>
            <person name="Heman W."/>
            <person name="Sekimoto H."/>
            <person name="Kawachi M."/>
            <person name="Minakuchi Y."/>
            <person name="Toyoda A."/>
            <person name="Nozaki H."/>
        </authorList>
    </citation>
    <scope>NUCLEOTIDE SEQUENCE [LARGE SCALE GENOMIC DNA]</scope>
    <source>
        <strain evidence="8 9">NIES-4468</strain>
    </source>
</reference>
<evidence type="ECO:0000256" key="1">
    <source>
        <dbReference type="ARBA" id="ARBA00023015"/>
    </source>
</evidence>
<dbReference type="InterPro" id="IPR018359">
    <property type="entry name" value="Bromodomain_CS"/>
</dbReference>
<dbReference type="InterPro" id="IPR001487">
    <property type="entry name" value="Bromodomain"/>
</dbReference>
<feature type="domain" description="NET" evidence="7">
    <location>
        <begin position="395"/>
        <end position="479"/>
    </location>
</feature>
<dbReference type="SUPFAM" id="SSF47370">
    <property type="entry name" value="Bromodomain"/>
    <property type="match status" value="1"/>
</dbReference>
<feature type="region of interest" description="Disordered" evidence="5">
    <location>
        <begin position="188"/>
        <end position="214"/>
    </location>
</feature>
<dbReference type="Pfam" id="PF17035">
    <property type="entry name" value="BET"/>
    <property type="match status" value="1"/>
</dbReference>
<dbReference type="Pfam" id="PF00439">
    <property type="entry name" value="Bromodomain"/>
    <property type="match status" value="1"/>
</dbReference>
<feature type="region of interest" description="Disordered" evidence="5">
    <location>
        <begin position="333"/>
        <end position="404"/>
    </location>
</feature>
<keyword evidence="2 4" id="KW-0103">Bromodomain</keyword>
<evidence type="ECO:0000256" key="2">
    <source>
        <dbReference type="ARBA" id="ARBA00023117"/>
    </source>
</evidence>
<evidence type="ECO:0000259" key="6">
    <source>
        <dbReference type="PROSITE" id="PS50014"/>
    </source>
</evidence>
<keyword evidence="3" id="KW-0804">Transcription</keyword>
<accession>A0ABQ5RQW3</accession>
<organism evidence="8 9">
    <name type="scientific">Volvox africanus</name>
    <dbReference type="NCBI Taxonomy" id="51714"/>
    <lineage>
        <taxon>Eukaryota</taxon>
        <taxon>Viridiplantae</taxon>
        <taxon>Chlorophyta</taxon>
        <taxon>core chlorophytes</taxon>
        <taxon>Chlorophyceae</taxon>
        <taxon>CS clade</taxon>
        <taxon>Chlamydomonadales</taxon>
        <taxon>Volvocaceae</taxon>
        <taxon>Volvox</taxon>
    </lineage>
</organism>
<dbReference type="InterPro" id="IPR036427">
    <property type="entry name" value="Bromodomain-like_sf"/>
</dbReference>
<evidence type="ECO:0008006" key="10">
    <source>
        <dbReference type="Google" id="ProtNLM"/>
    </source>
</evidence>
<evidence type="ECO:0000259" key="7">
    <source>
        <dbReference type="PROSITE" id="PS51525"/>
    </source>
</evidence>
<dbReference type="InterPro" id="IPR027353">
    <property type="entry name" value="NET_dom"/>
</dbReference>
<sequence>MLKILVVSHGCIGNFWTLRVWAPKAFFHHAQICIRRQDMQQVAARKLKLRTLQRCKEARIVVQSIGSFKEVPNGPNVVHHRLLPAASRFSSPQLRYRFERYVRNSTRAPGLRGVRGGLARPTMDTTMAAPRVARRIKFRLDDGSLIGDSNLLGVDGNGIVRVAVDKSVVDRNLASEKDLERLQRLLSHPELPQLPQQNGGYDGPPTKKARLDSRPSLSAGANDWVVKCRELIQQVIRGLKSDARWFMDRVSEKDVPDYYTVIKRPMWINLIVQKLDSGEYASAQDFAEDVRMIWANCILYNPQGTQVRLIGEKAEKRWRNEWANSGLAGERTKRITAGVAAPKYDPDFEPPAPKATNDRPTRSGNAQKRQPQPAPAPAPSRQAANGGRAYSHEVTSGGKGREKALSLERRNQIATELQNALGELSEDQLSELMGLLPSEAMQPDEAGEMELDFEALDDANLRKLEAWLRNVRGQGPVSPSHISHNPSVRLEAGDVDDEDYHSD</sequence>
<feature type="region of interest" description="Disordered" evidence="5">
    <location>
        <begin position="473"/>
        <end position="503"/>
    </location>
</feature>
<dbReference type="EMBL" id="BSDZ01000004">
    <property type="protein sequence ID" value="GLI59915.1"/>
    <property type="molecule type" value="Genomic_DNA"/>
</dbReference>
<proteinExistence type="predicted"/>
<dbReference type="SMART" id="SM00297">
    <property type="entry name" value="BROMO"/>
    <property type="match status" value="1"/>
</dbReference>
<dbReference type="CDD" id="cd04369">
    <property type="entry name" value="Bromodomain"/>
    <property type="match status" value="1"/>
</dbReference>
<dbReference type="Gene3D" id="1.20.1270.220">
    <property type="match status" value="1"/>
</dbReference>
<dbReference type="PROSITE" id="PS00633">
    <property type="entry name" value="BROMODOMAIN_1"/>
    <property type="match status" value="1"/>
</dbReference>
<dbReference type="Proteomes" id="UP001165090">
    <property type="component" value="Unassembled WGS sequence"/>
</dbReference>
<comment type="caution">
    <text evidence="8">The sequence shown here is derived from an EMBL/GenBank/DDBJ whole genome shotgun (WGS) entry which is preliminary data.</text>
</comment>
<keyword evidence="1" id="KW-0805">Transcription regulation</keyword>